<reference evidence="6" key="1">
    <citation type="journal article" date="2019" name="Int. J. Syst. Evol. Microbiol.">
        <title>The Global Catalogue of Microorganisms (GCM) 10K type strain sequencing project: providing services to taxonomists for standard genome sequencing and annotation.</title>
        <authorList>
            <consortium name="The Broad Institute Genomics Platform"/>
            <consortium name="The Broad Institute Genome Sequencing Center for Infectious Disease"/>
            <person name="Wu L."/>
            <person name="Ma J."/>
        </authorList>
    </citation>
    <scope>NUCLEOTIDE SEQUENCE [LARGE SCALE GENOMIC DNA]</scope>
    <source>
        <strain evidence="6">CCUG 59189</strain>
    </source>
</reference>
<feature type="domain" description="Methyl-accepting transducer" evidence="4">
    <location>
        <begin position="156"/>
        <end position="369"/>
    </location>
</feature>
<evidence type="ECO:0000256" key="1">
    <source>
        <dbReference type="ARBA" id="ARBA00023224"/>
    </source>
</evidence>
<evidence type="ECO:0000313" key="6">
    <source>
        <dbReference type="Proteomes" id="UP001597262"/>
    </source>
</evidence>
<dbReference type="SMART" id="SM00283">
    <property type="entry name" value="MA"/>
    <property type="match status" value="1"/>
</dbReference>
<dbReference type="PANTHER" id="PTHR32089">
    <property type="entry name" value="METHYL-ACCEPTING CHEMOTAXIS PROTEIN MCPB"/>
    <property type="match status" value="1"/>
</dbReference>
<dbReference type="InterPro" id="IPR046342">
    <property type="entry name" value="CBS_dom_sf"/>
</dbReference>
<name>A0ABW3RXH7_9BACL</name>
<organism evidence="5 6">
    <name type="scientific">Paenibacillus puldeungensis</name>
    <dbReference type="NCBI Taxonomy" id="696536"/>
    <lineage>
        <taxon>Bacteria</taxon>
        <taxon>Bacillati</taxon>
        <taxon>Bacillota</taxon>
        <taxon>Bacilli</taxon>
        <taxon>Bacillales</taxon>
        <taxon>Paenibacillaceae</taxon>
        <taxon>Paenibacillus</taxon>
    </lineage>
</organism>
<accession>A0ABW3RXH7</accession>
<evidence type="ECO:0000313" key="5">
    <source>
        <dbReference type="EMBL" id="MFD1176835.1"/>
    </source>
</evidence>
<dbReference type="Pfam" id="PF00015">
    <property type="entry name" value="MCPsignal"/>
    <property type="match status" value="1"/>
</dbReference>
<dbReference type="SUPFAM" id="SSF54631">
    <property type="entry name" value="CBS-domain pair"/>
    <property type="match status" value="1"/>
</dbReference>
<keyword evidence="6" id="KW-1185">Reference proteome</keyword>
<dbReference type="RefSeq" id="WP_379319277.1">
    <property type="nucleotide sequence ID" value="NZ_JBHTLM010000006.1"/>
</dbReference>
<sequence length="372" mass="41844">MENEAVAVLERPDMDAGQMISPRPYCRNVPVIGLGELCRNVLQLFRKQEDISCIVCCDEAEQPLGLLMRDRFYRHLTGRFAADLFYDRPALLFADKLPLICELTMPAEDLLDAALGREDDRFYDCMIMTERGKFYGVLTVQDLMQISRDLQRVTNESRRITVRESHDRVVEIKQSVKRVSTTAERSLRESEIMSGLAKAGRLELEEVKASFTRVLEMTRSQEKQVAELLERAEQISSIAAHIQALAEQSGMLAINASIEAAHAGEHGRGFAVVASEVKKLSEQTKRLSEDIGKSLATVNHLVEQTADTATSTAVEMEESHIRVGKADQTFEELVQSARAVETRGREMYQFSDTAASRTDFVLRELEQLALPE</sequence>
<comment type="caution">
    <text evidence="5">The sequence shown here is derived from an EMBL/GenBank/DDBJ whole genome shotgun (WGS) entry which is preliminary data.</text>
</comment>
<dbReference type="Proteomes" id="UP001597262">
    <property type="component" value="Unassembled WGS sequence"/>
</dbReference>
<proteinExistence type="inferred from homology"/>
<dbReference type="EMBL" id="JBHTLM010000006">
    <property type="protein sequence ID" value="MFD1176835.1"/>
    <property type="molecule type" value="Genomic_DNA"/>
</dbReference>
<evidence type="ECO:0000256" key="3">
    <source>
        <dbReference type="PROSITE-ProRule" id="PRU00284"/>
    </source>
</evidence>
<dbReference type="InterPro" id="IPR004090">
    <property type="entry name" value="Chemotax_Me-accpt_rcpt"/>
</dbReference>
<keyword evidence="1 3" id="KW-0807">Transducer</keyword>
<evidence type="ECO:0000259" key="4">
    <source>
        <dbReference type="PROSITE" id="PS50111"/>
    </source>
</evidence>
<dbReference type="Gene3D" id="1.10.287.950">
    <property type="entry name" value="Methyl-accepting chemotaxis protein"/>
    <property type="match status" value="1"/>
</dbReference>
<dbReference type="PRINTS" id="PR00260">
    <property type="entry name" value="CHEMTRNSDUCR"/>
</dbReference>
<gene>
    <name evidence="5" type="ORF">ACFQ3W_11065</name>
</gene>
<dbReference type="PANTHER" id="PTHR32089:SF112">
    <property type="entry name" value="LYSOZYME-LIKE PROTEIN-RELATED"/>
    <property type="match status" value="1"/>
</dbReference>
<dbReference type="PROSITE" id="PS50111">
    <property type="entry name" value="CHEMOTAXIS_TRANSDUC_2"/>
    <property type="match status" value="1"/>
</dbReference>
<protein>
    <submittedName>
        <fullName evidence="5">Methyl-accepting chemotaxis protein</fullName>
    </submittedName>
</protein>
<evidence type="ECO:0000256" key="2">
    <source>
        <dbReference type="ARBA" id="ARBA00029447"/>
    </source>
</evidence>
<dbReference type="InterPro" id="IPR004089">
    <property type="entry name" value="MCPsignal_dom"/>
</dbReference>
<comment type="similarity">
    <text evidence="2">Belongs to the methyl-accepting chemotaxis (MCP) protein family.</text>
</comment>
<dbReference type="SUPFAM" id="SSF58104">
    <property type="entry name" value="Methyl-accepting chemotaxis protein (MCP) signaling domain"/>
    <property type="match status" value="1"/>
</dbReference>